<keyword evidence="1" id="KW-0812">Transmembrane</keyword>
<name>A0ABQ1L0J3_9SPHI</name>
<comment type="caution">
    <text evidence="2">The sequence shown here is derived from an EMBL/GenBank/DDBJ whole genome shotgun (WGS) entry which is preliminary data.</text>
</comment>
<dbReference type="Proteomes" id="UP000597338">
    <property type="component" value="Unassembled WGS sequence"/>
</dbReference>
<evidence type="ECO:0008006" key="4">
    <source>
        <dbReference type="Google" id="ProtNLM"/>
    </source>
</evidence>
<evidence type="ECO:0000313" key="3">
    <source>
        <dbReference type="Proteomes" id="UP000597338"/>
    </source>
</evidence>
<keyword evidence="1" id="KW-1133">Transmembrane helix</keyword>
<feature type="transmembrane region" description="Helical" evidence="1">
    <location>
        <begin position="6"/>
        <end position="25"/>
    </location>
</feature>
<feature type="transmembrane region" description="Helical" evidence="1">
    <location>
        <begin position="152"/>
        <end position="173"/>
    </location>
</feature>
<organism evidence="2 3">
    <name type="scientific">Parapedobacter defluvii</name>
    <dbReference type="NCBI Taxonomy" id="2045106"/>
    <lineage>
        <taxon>Bacteria</taxon>
        <taxon>Pseudomonadati</taxon>
        <taxon>Bacteroidota</taxon>
        <taxon>Sphingobacteriia</taxon>
        <taxon>Sphingobacteriales</taxon>
        <taxon>Sphingobacteriaceae</taxon>
        <taxon>Parapedobacter</taxon>
    </lineage>
</organism>
<sequence>MHSLVITFAIIGILLSALGIVLRLLKGKAQRNPAELLLSIALFGIMWQVFVHLMILTHQIVKLPNLYNKGIPLYYLVAPALYFYIRMKLQPEQRLPKYWYIHLIPFLFGLIDILPYVFIDDTEKVAFLERMVADTRLGYQHPYGFIPQHVHYMIRLFLAFIYLIMQWGMLFLIDHTDSPVSLRTLRSLVFLTILYTLFIAFQVGMLFNIFFNRMQGGYILTDADQLIWLSIMYVLLSCWICFGALKRQRK</sequence>
<feature type="transmembrane region" description="Helical" evidence="1">
    <location>
        <begin position="97"/>
        <end position="119"/>
    </location>
</feature>
<feature type="transmembrane region" description="Helical" evidence="1">
    <location>
        <begin position="37"/>
        <end position="60"/>
    </location>
</feature>
<proteinExistence type="predicted"/>
<dbReference type="RefSeq" id="WP_188747059.1">
    <property type="nucleotide sequence ID" value="NZ_BMIK01000001.1"/>
</dbReference>
<dbReference type="EMBL" id="BMIK01000001">
    <property type="protein sequence ID" value="GGC16349.1"/>
    <property type="molecule type" value="Genomic_DNA"/>
</dbReference>
<gene>
    <name evidence="2" type="ORF">GCM10011386_05220</name>
</gene>
<evidence type="ECO:0000313" key="2">
    <source>
        <dbReference type="EMBL" id="GGC16349.1"/>
    </source>
</evidence>
<feature type="transmembrane region" description="Helical" evidence="1">
    <location>
        <begin position="185"/>
        <end position="211"/>
    </location>
</feature>
<evidence type="ECO:0000256" key="1">
    <source>
        <dbReference type="SAM" id="Phobius"/>
    </source>
</evidence>
<keyword evidence="3" id="KW-1185">Reference proteome</keyword>
<accession>A0ABQ1L0J3</accession>
<reference evidence="3" key="1">
    <citation type="journal article" date="2019" name="Int. J. Syst. Evol. Microbiol.">
        <title>The Global Catalogue of Microorganisms (GCM) 10K type strain sequencing project: providing services to taxonomists for standard genome sequencing and annotation.</title>
        <authorList>
            <consortium name="The Broad Institute Genomics Platform"/>
            <consortium name="The Broad Institute Genome Sequencing Center for Infectious Disease"/>
            <person name="Wu L."/>
            <person name="Ma J."/>
        </authorList>
    </citation>
    <scope>NUCLEOTIDE SEQUENCE [LARGE SCALE GENOMIC DNA]</scope>
    <source>
        <strain evidence="3">CGMCC 1.15342</strain>
    </source>
</reference>
<protein>
    <recommendedName>
        <fullName evidence="4">Histidine kinase N-terminal 7TM region domain-containing protein</fullName>
    </recommendedName>
</protein>
<keyword evidence="1" id="KW-0472">Membrane</keyword>
<feature type="transmembrane region" description="Helical" evidence="1">
    <location>
        <begin position="66"/>
        <end position="85"/>
    </location>
</feature>
<feature type="transmembrane region" description="Helical" evidence="1">
    <location>
        <begin position="226"/>
        <end position="245"/>
    </location>
</feature>